<name>A0A0A2B4U6_PROMR</name>
<sequence>MILKKRQSGSLAFVSTKISSKRAMHWSIFPSLIVKWGWIETMVVSRDINL</sequence>
<protein>
    <submittedName>
        <fullName evidence="1">Uncharacterized protein</fullName>
    </submittedName>
</protein>
<gene>
    <name evidence="1" type="ORF">EV02_0845</name>
</gene>
<dbReference type="AlphaFoldDB" id="A0A0A2B4U6"/>
<evidence type="ECO:0000313" key="2">
    <source>
        <dbReference type="Proteomes" id="UP000030345"/>
    </source>
</evidence>
<evidence type="ECO:0000313" key="1">
    <source>
        <dbReference type="EMBL" id="KGG08177.1"/>
    </source>
</evidence>
<accession>A0A0A2B4U6</accession>
<comment type="caution">
    <text evidence="1">The sequence shown here is derived from an EMBL/GenBank/DDBJ whole genome shotgun (WGS) entry which is preliminary data.</text>
</comment>
<proteinExistence type="predicted"/>
<reference evidence="2" key="1">
    <citation type="journal article" date="2014" name="Sci. Data">
        <title>Genomes of diverse isolates of the marine cyanobacterium Prochlorococcus.</title>
        <authorList>
            <person name="Biller S."/>
            <person name="Berube P."/>
            <person name="Thompson J."/>
            <person name="Kelly L."/>
            <person name="Roggensack S."/>
            <person name="Awad L."/>
            <person name="Roache-Johnson K."/>
            <person name="Ding H."/>
            <person name="Giovannoni S.J."/>
            <person name="Moore L.R."/>
            <person name="Chisholm S.W."/>
        </authorList>
    </citation>
    <scope>NUCLEOTIDE SEQUENCE [LARGE SCALE GENOMIC DNA]</scope>
    <source>
        <strain evidence="2">SB</strain>
    </source>
</reference>
<organism evidence="1 2">
    <name type="scientific">Prochlorococcus marinus str. SB</name>
    <dbReference type="NCBI Taxonomy" id="59926"/>
    <lineage>
        <taxon>Bacteria</taxon>
        <taxon>Bacillati</taxon>
        <taxon>Cyanobacteriota</taxon>
        <taxon>Cyanophyceae</taxon>
        <taxon>Synechococcales</taxon>
        <taxon>Prochlorococcaceae</taxon>
        <taxon>Prochlorococcus</taxon>
    </lineage>
</organism>
<dbReference type="Proteomes" id="UP000030345">
    <property type="component" value="Unassembled WGS sequence"/>
</dbReference>
<dbReference type="STRING" id="59926.EV02_0845"/>
<dbReference type="EMBL" id="JNAS01000002">
    <property type="protein sequence ID" value="KGG08177.1"/>
    <property type="molecule type" value="Genomic_DNA"/>
</dbReference>